<dbReference type="STRING" id="201973.SAMN04488025_104172"/>
<keyword evidence="1" id="KW-0472">Membrane</keyword>
<reference evidence="3 4" key="1">
    <citation type="submission" date="2016-10" db="EMBL/GenBank/DDBJ databases">
        <authorList>
            <person name="de Groot N.N."/>
        </authorList>
    </citation>
    <scope>NUCLEOTIDE SEQUENCE [LARGE SCALE GENOMIC DNA]</scope>
    <source>
        <strain evidence="3 4">DSM 44945</strain>
    </source>
</reference>
<keyword evidence="1" id="KW-1133">Transmembrane helix</keyword>
<dbReference type="InterPro" id="IPR014231">
    <property type="entry name" value="Spore_YpjB"/>
</dbReference>
<sequence length="281" mass="31666">MYKPRILRWMAIVVIGAFVLSSAAGNADRAEAEAWAKQAEEIHRLVKEKKWAEARKPLAELAAGFSRADFSDEEVSTEAIHALAECLLDLEGKLNQIRPEQDVLLTSAIRLRLAFDALSHPNQPLWQERYPEMVRNIRQLERAVQSGSREEVREAVDKLFGEYQLIRPALAVSKSPQTTAKVDSVIAFIRSRSDGAPLDRREIAEGVKRLEKMMEPLFYGTEEEVIALARRTHPPEVLPLLWVGGVIAAVLAYVGWRMYRAEQAAAKDGRERQAFSDDSFS</sequence>
<evidence type="ECO:0000256" key="2">
    <source>
        <dbReference type="SAM" id="SignalP"/>
    </source>
</evidence>
<organism evidence="3 4">
    <name type="scientific">Planifilum fulgidum</name>
    <dbReference type="NCBI Taxonomy" id="201973"/>
    <lineage>
        <taxon>Bacteria</taxon>
        <taxon>Bacillati</taxon>
        <taxon>Bacillota</taxon>
        <taxon>Bacilli</taxon>
        <taxon>Bacillales</taxon>
        <taxon>Thermoactinomycetaceae</taxon>
        <taxon>Planifilum</taxon>
    </lineage>
</organism>
<dbReference type="EMBL" id="FOOK01000004">
    <property type="protein sequence ID" value="SFF75910.1"/>
    <property type="molecule type" value="Genomic_DNA"/>
</dbReference>
<dbReference type="Proteomes" id="UP000198661">
    <property type="component" value="Unassembled WGS sequence"/>
</dbReference>
<name>A0A1I2LBQ0_9BACL</name>
<keyword evidence="2" id="KW-0732">Signal</keyword>
<keyword evidence="1" id="KW-0812">Transmembrane</keyword>
<proteinExistence type="predicted"/>
<keyword evidence="4" id="KW-1185">Reference proteome</keyword>
<evidence type="ECO:0000313" key="3">
    <source>
        <dbReference type="EMBL" id="SFF75910.1"/>
    </source>
</evidence>
<feature type="signal peptide" evidence="2">
    <location>
        <begin position="1"/>
        <end position="26"/>
    </location>
</feature>
<dbReference type="Pfam" id="PF09577">
    <property type="entry name" value="Spore_YpjB"/>
    <property type="match status" value="1"/>
</dbReference>
<feature type="transmembrane region" description="Helical" evidence="1">
    <location>
        <begin position="237"/>
        <end position="256"/>
    </location>
</feature>
<evidence type="ECO:0000256" key="1">
    <source>
        <dbReference type="SAM" id="Phobius"/>
    </source>
</evidence>
<accession>A0A1I2LBQ0</accession>
<protein>
    <submittedName>
        <fullName evidence="3">Sporulation protein YpjB</fullName>
    </submittedName>
</protein>
<dbReference type="OrthoDB" id="2464294at2"/>
<dbReference type="AlphaFoldDB" id="A0A1I2LBQ0"/>
<evidence type="ECO:0000313" key="4">
    <source>
        <dbReference type="Proteomes" id="UP000198661"/>
    </source>
</evidence>
<gene>
    <name evidence="3" type="ORF">SAMN04488025_104172</name>
</gene>
<dbReference type="RefSeq" id="WP_092035963.1">
    <property type="nucleotide sequence ID" value="NZ_FOOK01000004.1"/>
</dbReference>
<feature type="chain" id="PRO_5039104973" evidence="2">
    <location>
        <begin position="27"/>
        <end position="281"/>
    </location>
</feature>